<dbReference type="Pfam" id="PF26550">
    <property type="entry name" value="Tricorn_2nd"/>
    <property type="match status" value="1"/>
</dbReference>
<dbReference type="GO" id="GO:0005737">
    <property type="term" value="C:cytoplasm"/>
    <property type="evidence" value="ECO:0007669"/>
    <property type="project" value="UniProtKB-SubCell"/>
</dbReference>
<dbReference type="Gene3D" id="2.30.42.10">
    <property type="match status" value="1"/>
</dbReference>
<dbReference type="Proteomes" id="UP001165079">
    <property type="component" value="Unassembled WGS sequence"/>
</dbReference>
<organism evidence="12 13">
    <name type="scientific">Actinorhabdospora filicis</name>
    <dbReference type="NCBI Taxonomy" id="1785913"/>
    <lineage>
        <taxon>Bacteria</taxon>
        <taxon>Bacillati</taxon>
        <taxon>Actinomycetota</taxon>
        <taxon>Actinomycetes</taxon>
        <taxon>Micromonosporales</taxon>
        <taxon>Micromonosporaceae</taxon>
        <taxon>Actinorhabdospora</taxon>
    </lineage>
</organism>
<dbReference type="SUPFAM" id="SSF69322">
    <property type="entry name" value="Tricorn protease domain 2"/>
    <property type="match status" value="1"/>
</dbReference>
<evidence type="ECO:0000313" key="13">
    <source>
        <dbReference type="Proteomes" id="UP001165079"/>
    </source>
</evidence>
<evidence type="ECO:0000256" key="5">
    <source>
        <dbReference type="ARBA" id="ARBA00022801"/>
    </source>
</evidence>
<dbReference type="Pfam" id="PF26549">
    <property type="entry name" value="Tricorn_N"/>
    <property type="match status" value="1"/>
</dbReference>
<keyword evidence="6 7" id="KW-0720">Serine protease</keyword>
<dbReference type="InterPro" id="IPR029045">
    <property type="entry name" value="ClpP/crotonase-like_dom_sf"/>
</dbReference>
<dbReference type="SUPFAM" id="SSF69304">
    <property type="entry name" value="Tricorn protease N-terminal domain"/>
    <property type="match status" value="1"/>
</dbReference>
<evidence type="ECO:0000256" key="4">
    <source>
        <dbReference type="ARBA" id="ARBA00022670"/>
    </source>
</evidence>
<feature type="domain" description="Tail specific protease" evidence="11">
    <location>
        <begin position="771"/>
        <end position="971"/>
    </location>
</feature>
<comment type="subcellular location">
    <subcellularLocation>
        <location evidence="1 7">Cytoplasm</location>
    </subcellularLocation>
</comment>
<reference evidence="12" key="1">
    <citation type="submission" date="2023-03" db="EMBL/GenBank/DDBJ databases">
        <title>Actinorhabdospora filicis NBRC 111898.</title>
        <authorList>
            <person name="Ichikawa N."/>
            <person name="Sato H."/>
            <person name="Tonouchi N."/>
        </authorList>
    </citation>
    <scope>NUCLEOTIDE SEQUENCE</scope>
    <source>
        <strain evidence="12">NBRC 111898</strain>
    </source>
</reference>
<dbReference type="Gene3D" id="2.130.10.10">
    <property type="entry name" value="YVTN repeat-like/Quinoprotein amine dehydrogenase"/>
    <property type="match status" value="1"/>
</dbReference>
<keyword evidence="4 7" id="KW-0645">Protease</keyword>
<evidence type="ECO:0000256" key="1">
    <source>
        <dbReference type="ARBA" id="ARBA00004496"/>
    </source>
</evidence>
<comment type="caution">
    <text evidence="12">The sequence shown here is derived from an EMBL/GenBank/DDBJ whole genome shotgun (WGS) entry which is preliminary data.</text>
</comment>
<dbReference type="InterPro" id="IPR036034">
    <property type="entry name" value="PDZ_sf"/>
</dbReference>
<gene>
    <name evidence="12" type="primary">tri1</name>
    <name evidence="12" type="ORF">Afil01_10000</name>
</gene>
<evidence type="ECO:0000313" key="12">
    <source>
        <dbReference type="EMBL" id="GLZ76193.1"/>
    </source>
</evidence>
<feature type="active site" description="Nucleophile" evidence="8">
    <location>
        <position position="902"/>
    </location>
</feature>
<dbReference type="Gene3D" id="2.120.10.60">
    <property type="entry name" value="Tricorn protease N-terminal domain"/>
    <property type="match status" value="1"/>
</dbReference>
<evidence type="ECO:0000256" key="3">
    <source>
        <dbReference type="ARBA" id="ARBA00022490"/>
    </source>
</evidence>
<dbReference type="InterPro" id="IPR012393">
    <property type="entry name" value="Tricorn_protease"/>
</dbReference>
<dbReference type="SMART" id="SM00245">
    <property type="entry name" value="TSPc"/>
    <property type="match status" value="1"/>
</dbReference>
<dbReference type="PIRSF" id="PIRSF036421">
    <property type="entry name" value="Tricorn_protease"/>
    <property type="match status" value="1"/>
</dbReference>
<dbReference type="GO" id="GO:0008236">
    <property type="term" value="F:serine-type peptidase activity"/>
    <property type="evidence" value="ECO:0007669"/>
    <property type="project" value="UniProtKB-UniRule"/>
</dbReference>
<dbReference type="SUPFAM" id="SSF50156">
    <property type="entry name" value="PDZ domain-like"/>
    <property type="match status" value="1"/>
</dbReference>
<comment type="similarity">
    <text evidence="2 7">Belongs to the peptidase S41B family.</text>
</comment>
<dbReference type="InterPro" id="IPR005151">
    <property type="entry name" value="Tail-specific_protease"/>
</dbReference>
<feature type="active site" description="Charge relay system" evidence="8">
    <location>
        <position position="692"/>
    </location>
</feature>
<evidence type="ECO:0000256" key="7">
    <source>
        <dbReference type="PIRNR" id="PIRNR036421"/>
    </source>
</evidence>
<feature type="region of interest" description="Disordered" evidence="10">
    <location>
        <begin position="1000"/>
        <end position="1023"/>
    </location>
</feature>
<feature type="site" description="Transition state stabilizer; via amide nitrogen" evidence="9">
    <location>
        <position position="903"/>
    </location>
</feature>
<dbReference type="Gene3D" id="3.90.226.10">
    <property type="entry name" value="2-enoyl-CoA Hydratase, Chain A, domain 1"/>
    <property type="match status" value="1"/>
</dbReference>
<evidence type="ECO:0000256" key="9">
    <source>
        <dbReference type="PIRSR" id="PIRSR036421-3"/>
    </source>
</evidence>
<dbReference type="EMBL" id="BSTX01000001">
    <property type="protein sequence ID" value="GLZ76193.1"/>
    <property type="molecule type" value="Genomic_DNA"/>
</dbReference>
<dbReference type="GO" id="GO:0006508">
    <property type="term" value="P:proteolysis"/>
    <property type="evidence" value="ECO:0007669"/>
    <property type="project" value="UniProtKB-UniRule"/>
</dbReference>
<dbReference type="InterPro" id="IPR015943">
    <property type="entry name" value="WD40/YVTN_repeat-like_dom_sf"/>
</dbReference>
<keyword evidence="5 7" id="KW-0378">Hydrolase</keyword>
<evidence type="ECO:0000256" key="10">
    <source>
        <dbReference type="SAM" id="MobiDB-lite"/>
    </source>
</evidence>
<evidence type="ECO:0000256" key="8">
    <source>
        <dbReference type="PIRSR" id="PIRSR036421-1"/>
    </source>
</evidence>
<dbReference type="PANTHER" id="PTHR43253:SF1">
    <property type="entry name" value="TRICORN PROTEASE HOMOLOG 2-RELATED"/>
    <property type="match status" value="1"/>
</dbReference>
<dbReference type="InterPro" id="IPR028204">
    <property type="entry name" value="Tricorn_C1"/>
</dbReference>
<feature type="compositionally biased region" description="Pro residues" evidence="10">
    <location>
        <begin position="1013"/>
        <end position="1023"/>
    </location>
</feature>
<dbReference type="Pfam" id="PF14684">
    <property type="entry name" value="Tricorn_C1"/>
    <property type="match status" value="1"/>
</dbReference>
<accession>A0A9W6W7R1</accession>
<dbReference type="Pfam" id="PF14685">
    <property type="entry name" value="PDZ_Tricorn"/>
    <property type="match status" value="1"/>
</dbReference>
<dbReference type="EC" id="3.4.21.-" evidence="7"/>
<dbReference type="CDD" id="cd07562">
    <property type="entry name" value="Peptidase_S41_TRI"/>
    <property type="match status" value="1"/>
</dbReference>
<evidence type="ECO:0000256" key="6">
    <source>
        <dbReference type="ARBA" id="ARBA00022825"/>
    </source>
</evidence>
<evidence type="ECO:0000259" key="11">
    <source>
        <dbReference type="SMART" id="SM00245"/>
    </source>
</evidence>
<comment type="function">
    <text evidence="7">Degrades oligopeptides.</text>
</comment>
<keyword evidence="13" id="KW-1185">Reference proteome</keyword>
<dbReference type="Gene3D" id="3.30.750.44">
    <property type="match status" value="1"/>
</dbReference>
<dbReference type="SUPFAM" id="SSF52096">
    <property type="entry name" value="ClpP/crotonase"/>
    <property type="match status" value="1"/>
</dbReference>
<dbReference type="AlphaFoldDB" id="A0A9W6W7R1"/>
<sequence length="1023" mass="111318">MPRPYPRFPTVHGDTVVFGADDDLWRVPLAGGRAERLTVGRATGPSAFSPDGTRLAFVSTARGTAEIHLHHPGTGETTQLTWQGAPAVTWLGWTPDGTAVRYTLPAAVGLAMWEVPAEGGAPRPAGTGGTAAGERFVWHGWYDPAYWKRYRGGATGKTWWDPHGTGDPARVLTGLPGNVGAPVEAFGRLFFVADHEGTGNVYSLGADGGLRRHTDHDDFYARGLSTDGSRLVYHAGGELYAIETPDADGHPRRIDVEIALGPRPPRLVDAAAHARDATLSPDGTRVAVTVRGGLYDLPVAPGPVRRLGDPATRHHTVRHLGDTIAALACDAGPEERLTTLATESWTAVEADLGSIVEYAVSPDGRRAIVADQRYRLHLVGLEDGSVRELDRSPHGALLDAVWHPGGSWIAYRYPEEGTEPEGEARASVRLRNVDTGEWSAAAERLVHDSRPSFDPDGHYLYFVSVRDFAPVYDALHLDMAFLKGSRPYAVELRPGLGSPFEPGEREGTGVELDGITGRVHRFPVPDGRYKRVLGLPGGRALLLSGVAHDQLDRRRPAGTVADTLERLDFATAALTKIADRVADVEVSRDGSTMLYRSGDRRRVLPSGASGEGEAGYLDLGRITARVRDADEWPQMFREAWRAQREHFWTADMSGIDWDGVWERYAPLLERLRSRRELHDLIMEMHGELATSHGYAEFAPPLDGLREAPAHLGVDWAADWSVERVLPGDPWNPERGSPLRAAGIVPGDKITMVNGRPVSTGGPPELLVGQAGKPVELTIAGRGPVTVVPLADETGLRYREWVEANRRRVHEETGGRVGYVHLPNMMPEGYATFMRHYLSEYWREALIVDARFNGGGHLSPLVLEKLARRRIGQVQFREGRTQPYPLESPRGPLVALVNEFCGSDGDIFAQAFRLFGLGTLIGTRTWGGVVGSTHRQVLADGSATTQPAMALSFDTVGWGVEGHGVDPDLEVVLTPADRAAGRDPQLAAGIERALADLAERPAYEHDVRPKPVRRQPPLPPRAVG</sequence>
<keyword evidence="3 7" id="KW-0963">Cytoplasm</keyword>
<protein>
    <recommendedName>
        <fullName evidence="7">Tricorn protease homolog</fullName>
        <ecNumber evidence="7">3.4.21.-</ecNumber>
    </recommendedName>
</protein>
<feature type="active site" description="Charge relay system" evidence="8">
    <location>
        <position position="960"/>
    </location>
</feature>
<dbReference type="PANTHER" id="PTHR43253">
    <property type="entry name" value="TRICORN PROTEASE HOMOLOG 2-RELATED"/>
    <property type="match status" value="1"/>
</dbReference>
<dbReference type="Pfam" id="PF03572">
    <property type="entry name" value="Peptidase_S41"/>
    <property type="match status" value="1"/>
</dbReference>
<proteinExistence type="inferred from homology"/>
<dbReference type="InterPro" id="IPR029414">
    <property type="entry name" value="Tricorn_PDZ"/>
</dbReference>
<dbReference type="RefSeq" id="WP_285661376.1">
    <property type="nucleotide sequence ID" value="NZ_BSTX01000001.1"/>
</dbReference>
<name>A0A9W6W7R1_9ACTN</name>
<evidence type="ECO:0000256" key="2">
    <source>
        <dbReference type="ARBA" id="ARBA00008524"/>
    </source>
</evidence>